<comment type="catalytic activity">
    <reaction evidence="5">
        <text>N(6)-(dimethylallyl)adenosine 5'-phosphate + H2O = N(6)-dimethylallyladenine + D-ribose 5-phosphate</text>
        <dbReference type="Rhea" id="RHEA:48560"/>
        <dbReference type="ChEBI" id="CHEBI:15377"/>
        <dbReference type="ChEBI" id="CHEBI:17660"/>
        <dbReference type="ChEBI" id="CHEBI:57526"/>
        <dbReference type="ChEBI" id="CHEBI:78346"/>
        <dbReference type="EC" id="3.2.2.n1"/>
    </reaction>
</comment>
<dbReference type="EC" id="3.2.2.n1" evidence="2"/>
<dbReference type="Pfam" id="PF03641">
    <property type="entry name" value="Lysine_decarbox"/>
    <property type="match status" value="1"/>
</dbReference>
<evidence type="ECO:0000256" key="4">
    <source>
        <dbReference type="ARBA" id="ARBA00024884"/>
    </source>
</evidence>
<dbReference type="GO" id="GO:0016799">
    <property type="term" value="F:hydrolase activity, hydrolyzing N-glycosyl compounds"/>
    <property type="evidence" value="ECO:0007669"/>
    <property type="project" value="TreeGrafter"/>
</dbReference>
<organism evidence="7 8">
    <name type="scientific">Cuscuta australis</name>
    <dbReference type="NCBI Taxonomy" id="267555"/>
    <lineage>
        <taxon>Eukaryota</taxon>
        <taxon>Viridiplantae</taxon>
        <taxon>Streptophyta</taxon>
        <taxon>Embryophyta</taxon>
        <taxon>Tracheophyta</taxon>
        <taxon>Spermatophyta</taxon>
        <taxon>Magnoliopsida</taxon>
        <taxon>eudicotyledons</taxon>
        <taxon>Gunneridae</taxon>
        <taxon>Pentapetalae</taxon>
        <taxon>asterids</taxon>
        <taxon>lamiids</taxon>
        <taxon>Solanales</taxon>
        <taxon>Convolvulaceae</taxon>
        <taxon>Cuscuteae</taxon>
        <taxon>Cuscuta</taxon>
        <taxon>Cuscuta subgen. Grammica</taxon>
        <taxon>Cuscuta sect. Cleistogrammica</taxon>
    </lineage>
</organism>
<dbReference type="EMBL" id="NQVE01000204">
    <property type="protein sequence ID" value="RAL38983.1"/>
    <property type="molecule type" value="Genomic_DNA"/>
</dbReference>
<dbReference type="SUPFAM" id="SSF102405">
    <property type="entry name" value="MCP/YpsA-like"/>
    <property type="match status" value="1"/>
</dbReference>
<evidence type="ECO:0000256" key="3">
    <source>
        <dbReference type="ARBA" id="ARBA00022712"/>
    </source>
</evidence>
<dbReference type="Gene3D" id="3.40.50.450">
    <property type="match status" value="1"/>
</dbReference>
<gene>
    <name evidence="7" type="ORF">DM860_014809</name>
</gene>
<sequence length="168" mass="18869">MQGTSRTLPHTIKSIGLLGSHALGGNPEFMGHIATRGVYGPTYSVEYTVSSTYCKYFEMNHVVEAFIVHPKGVDTIEGLFILISWASEGLHCRPIGLLNIDGYFNSLIKFLDDAVRQNFMASSQRKLFISSFFIGVTASHFVLCCHHVKIFHINRVYERVNHLNDLSC</sequence>
<evidence type="ECO:0000256" key="5">
    <source>
        <dbReference type="ARBA" id="ARBA00047718"/>
    </source>
</evidence>
<evidence type="ECO:0000313" key="8">
    <source>
        <dbReference type="Proteomes" id="UP000249390"/>
    </source>
</evidence>
<dbReference type="InterPro" id="IPR031100">
    <property type="entry name" value="LOG_fam"/>
</dbReference>
<name>A0A328D4W8_9ASTE</name>
<evidence type="ECO:0000313" key="7">
    <source>
        <dbReference type="EMBL" id="RAL38983.1"/>
    </source>
</evidence>
<accession>A0A328D4W8</accession>
<protein>
    <recommendedName>
        <fullName evidence="2">cytokinin riboside 5'-monophosphate phosphoribohydrolase</fullName>
        <ecNumber evidence="2">3.2.2.n1</ecNumber>
    </recommendedName>
</protein>
<evidence type="ECO:0000256" key="1">
    <source>
        <dbReference type="ARBA" id="ARBA00006763"/>
    </source>
</evidence>
<dbReference type="PANTHER" id="PTHR31223">
    <property type="entry name" value="LOG FAMILY PROTEIN YJL055W"/>
    <property type="match status" value="1"/>
</dbReference>
<comment type="function">
    <text evidence="4">Cytokinin-activating enzyme working in the direct activation pathway. Phosphoribohydrolase that converts inactive cytokinin nucleotides to the biologically active free-base forms.</text>
</comment>
<dbReference type="GO" id="GO:0005829">
    <property type="term" value="C:cytosol"/>
    <property type="evidence" value="ECO:0007669"/>
    <property type="project" value="TreeGrafter"/>
</dbReference>
<comment type="caution">
    <text evidence="7">The sequence shown here is derived from an EMBL/GenBank/DDBJ whole genome shotgun (WGS) entry which is preliminary data.</text>
</comment>
<comment type="catalytic activity">
    <reaction evidence="6">
        <text>9-ribosyl-trans-zeatin 5'-phosphate + H2O = trans-zeatin + D-ribose 5-phosphate</text>
        <dbReference type="Rhea" id="RHEA:48564"/>
        <dbReference type="ChEBI" id="CHEBI:15377"/>
        <dbReference type="ChEBI" id="CHEBI:16522"/>
        <dbReference type="ChEBI" id="CHEBI:78346"/>
        <dbReference type="ChEBI" id="CHEBI:87947"/>
        <dbReference type="EC" id="3.2.2.n1"/>
    </reaction>
</comment>
<evidence type="ECO:0000256" key="2">
    <source>
        <dbReference type="ARBA" id="ARBA00012205"/>
    </source>
</evidence>
<dbReference type="AlphaFoldDB" id="A0A328D4W8"/>
<proteinExistence type="inferred from homology"/>
<reference evidence="7 8" key="1">
    <citation type="submission" date="2018-06" db="EMBL/GenBank/DDBJ databases">
        <title>The Genome of Cuscuta australis (Dodder) Provides Insight into the Evolution of Plant Parasitism.</title>
        <authorList>
            <person name="Liu H."/>
        </authorList>
    </citation>
    <scope>NUCLEOTIDE SEQUENCE [LARGE SCALE GENOMIC DNA]</scope>
    <source>
        <strain evidence="8">cv. Yunnan</strain>
        <tissue evidence="7">Vines</tissue>
    </source>
</reference>
<keyword evidence="8" id="KW-1185">Reference proteome</keyword>
<comment type="similarity">
    <text evidence="1">Belongs to the LOG family.</text>
</comment>
<dbReference type="GO" id="GO:0009691">
    <property type="term" value="P:cytokinin biosynthetic process"/>
    <property type="evidence" value="ECO:0007669"/>
    <property type="project" value="UniProtKB-KW"/>
</dbReference>
<dbReference type="Proteomes" id="UP000249390">
    <property type="component" value="Unassembled WGS sequence"/>
</dbReference>
<dbReference type="PANTHER" id="PTHR31223:SF70">
    <property type="entry name" value="LOG FAMILY PROTEIN YJL055W"/>
    <property type="match status" value="1"/>
</dbReference>
<keyword evidence="3" id="KW-0203">Cytokinin biosynthesis</keyword>
<dbReference type="GO" id="GO:0005634">
    <property type="term" value="C:nucleus"/>
    <property type="evidence" value="ECO:0007669"/>
    <property type="project" value="TreeGrafter"/>
</dbReference>
<evidence type="ECO:0000256" key="6">
    <source>
        <dbReference type="ARBA" id="ARBA00049153"/>
    </source>
</evidence>